<evidence type="ECO:0000256" key="7">
    <source>
        <dbReference type="ARBA" id="ARBA00022824"/>
    </source>
</evidence>
<keyword evidence="5" id="KW-0808">Transferase</keyword>
<dbReference type="RefSeq" id="WP_284300165.1">
    <property type="nucleotide sequence ID" value="NZ_BSVA01000001.1"/>
</dbReference>
<comment type="caution">
    <text evidence="11">The sequence shown here is derived from an EMBL/GenBank/DDBJ whole genome shotgun (WGS) entry which is preliminary data.</text>
</comment>
<evidence type="ECO:0000256" key="5">
    <source>
        <dbReference type="ARBA" id="ARBA00022679"/>
    </source>
</evidence>
<feature type="transmembrane region" description="Helical" evidence="10">
    <location>
        <begin position="303"/>
        <end position="326"/>
    </location>
</feature>
<evidence type="ECO:0000256" key="2">
    <source>
        <dbReference type="ARBA" id="ARBA00004687"/>
    </source>
</evidence>
<evidence type="ECO:0000313" key="12">
    <source>
        <dbReference type="Proteomes" id="UP001157069"/>
    </source>
</evidence>
<dbReference type="EMBL" id="BSVA01000001">
    <property type="protein sequence ID" value="GMA91708.1"/>
    <property type="molecule type" value="Genomic_DNA"/>
</dbReference>
<feature type="transmembrane region" description="Helical" evidence="10">
    <location>
        <begin position="338"/>
        <end position="354"/>
    </location>
</feature>
<evidence type="ECO:0000256" key="3">
    <source>
        <dbReference type="ARBA" id="ARBA00022502"/>
    </source>
</evidence>
<comment type="pathway">
    <text evidence="2">Glycolipid biosynthesis; glycosylphosphatidylinositol-anchor biosynthesis.</text>
</comment>
<keyword evidence="6 10" id="KW-0812">Transmembrane</keyword>
<evidence type="ECO:0000256" key="6">
    <source>
        <dbReference type="ARBA" id="ARBA00022692"/>
    </source>
</evidence>
<dbReference type="Proteomes" id="UP001157069">
    <property type="component" value="Unassembled WGS sequence"/>
</dbReference>
<evidence type="ECO:0008006" key="13">
    <source>
        <dbReference type="Google" id="ProtNLM"/>
    </source>
</evidence>
<reference evidence="12" key="1">
    <citation type="journal article" date="2019" name="Int. J. Syst. Evol. Microbiol.">
        <title>The Global Catalogue of Microorganisms (GCM) 10K type strain sequencing project: providing services to taxonomists for standard genome sequencing and annotation.</title>
        <authorList>
            <consortium name="The Broad Institute Genomics Platform"/>
            <consortium name="The Broad Institute Genome Sequencing Center for Infectious Disease"/>
            <person name="Wu L."/>
            <person name="Ma J."/>
        </authorList>
    </citation>
    <scope>NUCLEOTIDE SEQUENCE [LARGE SCALE GENOMIC DNA]</scope>
    <source>
        <strain evidence="12">NBRC 108755</strain>
    </source>
</reference>
<evidence type="ECO:0000313" key="11">
    <source>
        <dbReference type="EMBL" id="GMA91708.1"/>
    </source>
</evidence>
<keyword evidence="4" id="KW-0328">Glycosyltransferase</keyword>
<keyword evidence="8 10" id="KW-1133">Transmembrane helix</keyword>
<organism evidence="11 12">
    <name type="scientific">Homoserinibacter gongjuensis</name>
    <dbReference type="NCBI Taxonomy" id="1162968"/>
    <lineage>
        <taxon>Bacteria</taxon>
        <taxon>Bacillati</taxon>
        <taxon>Actinomycetota</taxon>
        <taxon>Actinomycetes</taxon>
        <taxon>Micrococcales</taxon>
        <taxon>Microbacteriaceae</taxon>
        <taxon>Homoserinibacter</taxon>
    </lineage>
</organism>
<name>A0ABQ6JTU0_9MICO</name>
<feature type="transmembrane region" description="Helical" evidence="10">
    <location>
        <begin position="383"/>
        <end position="404"/>
    </location>
</feature>
<keyword evidence="7" id="KW-0256">Endoplasmic reticulum</keyword>
<proteinExistence type="predicted"/>
<dbReference type="PANTHER" id="PTHR12468">
    <property type="entry name" value="GPI MANNOSYLTRANSFERASE 2"/>
    <property type="match status" value="1"/>
</dbReference>
<feature type="transmembrane region" description="Helical" evidence="10">
    <location>
        <begin position="189"/>
        <end position="216"/>
    </location>
</feature>
<keyword evidence="9 10" id="KW-0472">Membrane</keyword>
<evidence type="ECO:0000256" key="1">
    <source>
        <dbReference type="ARBA" id="ARBA00004477"/>
    </source>
</evidence>
<keyword evidence="12" id="KW-1185">Reference proteome</keyword>
<accession>A0ABQ6JTU0</accession>
<dbReference type="PANTHER" id="PTHR12468:SF2">
    <property type="entry name" value="GPI MANNOSYLTRANSFERASE 2"/>
    <property type="match status" value="1"/>
</dbReference>
<feature type="transmembrane region" description="Helical" evidence="10">
    <location>
        <begin position="20"/>
        <end position="44"/>
    </location>
</feature>
<gene>
    <name evidence="11" type="ORF">GCM10025869_22370</name>
</gene>
<comment type="subcellular location">
    <subcellularLocation>
        <location evidence="1">Endoplasmic reticulum membrane</location>
        <topology evidence="1">Multi-pass membrane protein</topology>
    </subcellularLocation>
</comment>
<evidence type="ECO:0000256" key="10">
    <source>
        <dbReference type="SAM" id="Phobius"/>
    </source>
</evidence>
<protein>
    <recommendedName>
        <fullName evidence="13">Mannosyltransferase PIG-V</fullName>
    </recommendedName>
</protein>
<feature type="transmembrane region" description="Helical" evidence="10">
    <location>
        <begin position="236"/>
        <end position="260"/>
    </location>
</feature>
<feature type="transmembrane region" description="Helical" evidence="10">
    <location>
        <begin position="111"/>
        <end position="132"/>
    </location>
</feature>
<keyword evidence="3" id="KW-0337">GPI-anchor biosynthesis</keyword>
<evidence type="ECO:0000256" key="4">
    <source>
        <dbReference type="ARBA" id="ARBA00022676"/>
    </source>
</evidence>
<feature type="transmembrane region" description="Helical" evidence="10">
    <location>
        <begin position="139"/>
        <end position="158"/>
    </location>
</feature>
<evidence type="ECO:0000256" key="9">
    <source>
        <dbReference type="ARBA" id="ARBA00023136"/>
    </source>
</evidence>
<dbReference type="InterPro" id="IPR007315">
    <property type="entry name" value="PIG-V/Gpi18"/>
</dbReference>
<sequence length="411" mass="44871">MADRRLITPALVRWRLLPWWARVLVVFGASRIVTTIVLLCFGVVQARETGGAVPDLFTLSANWDGQWYWSIAAGGYPSELPTNDAGHVVENAWAFLPVYPLFLGLFMRLGFPFPIIAVCVTLAAGACAALLFERLLRGAGMDAASALFGVVLLCTAPVSPMFQVAYAEAPGLALLFLALLLVQRRRFVVLLPVLIVMSLTRPTGLAFALFLLLYLVLRIVRWRRTPDAHPLPRGEFAAIVGAGLTSFGAGLAWPGIAWAVTGSPTAYTDTELAWRVGYVGHGGLVPFEGWLQGFAFWLRFAGVPGAGLALAVVVVLVLVALFAVFLLTPWARRLGVELRLWLVSYLVYLMAVFFPQSSTWRLLLPLSPALGAFAVPRSRALRVTLVLLGIAGQLVWVYFCWIRVPGDWSPP</sequence>
<evidence type="ECO:0000256" key="8">
    <source>
        <dbReference type="ARBA" id="ARBA00022989"/>
    </source>
</evidence>